<dbReference type="InterPro" id="IPR036390">
    <property type="entry name" value="WH_DNA-bd_sf"/>
</dbReference>
<reference evidence="11" key="1">
    <citation type="journal article" date="2016" name="Genome Announc.">
        <title>Draft genome sequence of Aspergillus niger strain An76.</title>
        <authorList>
            <person name="Gong W."/>
            <person name="Cheng Z."/>
            <person name="Zhang H."/>
            <person name="Liu L."/>
            <person name="Gao P."/>
            <person name="Wang L."/>
        </authorList>
    </citation>
    <scope>NUCLEOTIDE SEQUENCE [LARGE SCALE GENOMIC DNA]</scope>
    <source>
        <strain evidence="11">An76</strain>
    </source>
</reference>
<feature type="compositionally biased region" description="Basic and acidic residues" evidence="8">
    <location>
        <begin position="172"/>
        <end position="184"/>
    </location>
</feature>
<evidence type="ECO:0000256" key="4">
    <source>
        <dbReference type="ARBA" id="ARBA00022454"/>
    </source>
</evidence>
<dbReference type="Proteomes" id="UP000068243">
    <property type="component" value="Unassembled WGS sequence"/>
</dbReference>
<feature type="region of interest" description="Disordered" evidence="8">
    <location>
        <begin position="135"/>
        <end position="258"/>
    </location>
</feature>
<dbReference type="AlphaFoldDB" id="A0A100IP33"/>
<dbReference type="GO" id="GO:0000786">
    <property type="term" value="C:nucleosome"/>
    <property type="evidence" value="ECO:0007669"/>
    <property type="project" value="InterPro"/>
</dbReference>
<dbReference type="InterPro" id="IPR036388">
    <property type="entry name" value="WH-like_DNA-bd_sf"/>
</dbReference>
<dbReference type="VEuPathDB" id="FungiDB:An11g10430"/>
<evidence type="ECO:0000256" key="3">
    <source>
        <dbReference type="ARBA" id="ARBA00020833"/>
    </source>
</evidence>
<comment type="similarity">
    <text evidence="7">Belongs to the histone H1/H5 family.</text>
</comment>
<gene>
    <name evidence="10" type="ORF">ABL_07400</name>
</gene>
<dbReference type="GO" id="GO:0030261">
    <property type="term" value="P:chromosome condensation"/>
    <property type="evidence" value="ECO:0007669"/>
    <property type="project" value="TreeGrafter"/>
</dbReference>
<dbReference type="VEuPathDB" id="FungiDB:M747DRAFT_329208"/>
<keyword evidence="4 7" id="KW-0158">Chromosome</keyword>
<dbReference type="VEuPathDB" id="FungiDB:ASPNIDRAFT2_1147285"/>
<keyword evidence="5 7" id="KW-0238">DNA-binding</keyword>
<feature type="region of interest" description="Disordered" evidence="8">
    <location>
        <begin position="1"/>
        <end position="23"/>
    </location>
</feature>
<dbReference type="GO" id="GO:0031492">
    <property type="term" value="F:nucleosomal DNA binding"/>
    <property type="evidence" value="ECO:0007669"/>
    <property type="project" value="TreeGrafter"/>
</dbReference>
<keyword evidence="6 7" id="KW-0539">Nucleus</keyword>
<feature type="domain" description="H15" evidence="9">
    <location>
        <begin position="20"/>
        <end position="92"/>
    </location>
</feature>
<dbReference type="PANTHER" id="PTHR11467:SF36">
    <property type="entry name" value="HISTONE 24-RELATED"/>
    <property type="match status" value="1"/>
</dbReference>
<dbReference type="GO" id="GO:0006334">
    <property type="term" value="P:nucleosome assembly"/>
    <property type="evidence" value="ECO:0007669"/>
    <property type="project" value="InterPro"/>
</dbReference>
<evidence type="ECO:0000313" key="11">
    <source>
        <dbReference type="Proteomes" id="UP000068243"/>
    </source>
</evidence>
<dbReference type="PROSITE" id="PS51504">
    <property type="entry name" value="H15"/>
    <property type="match status" value="1"/>
</dbReference>
<proteinExistence type="inferred from homology"/>
<dbReference type="SUPFAM" id="SSF46785">
    <property type="entry name" value="Winged helix' DNA-binding domain"/>
    <property type="match status" value="1"/>
</dbReference>
<dbReference type="PRINTS" id="PR00624">
    <property type="entry name" value="HISTONEH5"/>
</dbReference>
<evidence type="ECO:0000256" key="7">
    <source>
        <dbReference type="RuleBase" id="RU003894"/>
    </source>
</evidence>
<feature type="compositionally biased region" description="Low complexity" evidence="8">
    <location>
        <begin position="1"/>
        <end position="20"/>
    </location>
</feature>
<comment type="caution">
    <text evidence="10">The sequence shown here is derived from an EMBL/GenBank/DDBJ whole genome shotgun (WGS) entry which is preliminary data.</text>
</comment>
<sequence>MPPKKTSTTGTTTTKKSGSSHASYRDMIKDAILNLKERNGSSRQSIKKYVQANNKIASASTNAFDSQFNKAIKAGVEKGEFLQPKGKFIHRAHFYSHVATVFDTLDTEGRVLTVVVRVFHFSVLIFDGACQLTRRQPGPSGPVKLAKKEAAPKPAAKKTATKAATAKKPAAKKTEKTEKAEKPKTTKKATTTTAKKPVGRPKANTAKPRKASTTAPAVVDKPKVLKTTKSGRVTKTTAKPAEKATKKTTKKAAKETAA</sequence>
<dbReference type="CDD" id="cd00073">
    <property type="entry name" value="H15"/>
    <property type="match status" value="1"/>
</dbReference>
<organism evidence="10 11">
    <name type="scientific">Aspergillus niger</name>
    <dbReference type="NCBI Taxonomy" id="5061"/>
    <lineage>
        <taxon>Eukaryota</taxon>
        <taxon>Fungi</taxon>
        <taxon>Dikarya</taxon>
        <taxon>Ascomycota</taxon>
        <taxon>Pezizomycotina</taxon>
        <taxon>Eurotiomycetes</taxon>
        <taxon>Eurotiomycetidae</taxon>
        <taxon>Eurotiales</taxon>
        <taxon>Aspergillaceae</taxon>
        <taxon>Aspergillus</taxon>
        <taxon>Aspergillus subgen. Circumdati</taxon>
    </lineage>
</organism>
<evidence type="ECO:0000313" key="10">
    <source>
        <dbReference type="EMBL" id="GAQ44739.1"/>
    </source>
</evidence>
<dbReference type="Pfam" id="PF00538">
    <property type="entry name" value="Linker_histone"/>
    <property type="match status" value="1"/>
</dbReference>
<dbReference type="GO" id="GO:0003690">
    <property type="term" value="F:double-stranded DNA binding"/>
    <property type="evidence" value="ECO:0007669"/>
    <property type="project" value="TreeGrafter"/>
</dbReference>
<dbReference type="GO" id="GO:0005634">
    <property type="term" value="C:nucleus"/>
    <property type="evidence" value="ECO:0007669"/>
    <property type="project" value="UniProtKB-SubCell"/>
</dbReference>
<dbReference type="InterPro" id="IPR005819">
    <property type="entry name" value="H1/H5"/>
</dbReference>
<evidence type="ECO:0000256" key="2">
    <source>
        <dbReference type="ARBA" id="ARBA00004286"/>
    </source>
</evidence>
<dbReference type="Gene3D" id="1.10.10.10">
    <property type="entry name" value="Winged helix-like DNA-binding domain superfamily/Winged helix DNA-binding domain"/>
    <property type="match status" value="1"/>
</dbReference>
<name>A0A100IP33_ASPNG</name>
<dbReference type="OMA" id="MISECIA"/>
<dbReference type="OrthoDB" id="1110759at2759"/>
<evidence type="ECO:0000256" key="1">
    <source>
        <dbReference type="ARBA" id="ARBA00004123"/>
    </source>
</evidence>
<dbReference type="VEuPathDB" id="FungiDB:ATCC64974_95130"/>
<evidence type="ECO:0000256" key="8">
    <source>
        <dbReference type="SAM" id="MobiDB-lite"/>
    </source>
</evidence>
<evidence type="ECO:0000259" key="9">
    <source>
        <dbReference type="PROSITE" id="PS51504"/>
    </source>
</evidence>
<dbReference type="InterPro" id="IPR005818">
    <property type="entry name" value="Histone_H1/H5_H15"/>
</dbReference>
<comment type="subcellular location">
    <subcellularLocation>
        <location evidence="2">Chromosome</location>
    </subcellularLocation>
    <subcellularLocation>
        <location evidence="1 7">Nucleus</location>
    </subcellularLocation>
</comment>
<accession>A0A100IP33</accession>
<evidence type="ECO:0000256" key="6">
    <source>
        <dbReference type="ARBA" id="ARBA00023242"/>
    </source>
</evidence>
<protein>
    <recommendedName>
        <fullName evidence="3">Histone H1</fullName>
    </recommendedName>
</protein>
<dbReference type="SMART" id="SM00526">
    <property type="entry name" value="H15"/>
    <property type="match status" value="1"/>
</dbReference>
<dbReference type="EMBL" id="BCMY01000013">
    <property type="protein sequence ID" value="GAQ44739.1"/>
    <property type="molecule type" value="Genomic_DNA"/>
</dbReference>
<evidence type="ECO:0000256" key="5">
    <source>
        <dbReference type="ARBA" id="ARBA00023125"/>
    </source>
</evidence>
<dbReference type="GO" id="GO:0030527">
    <property type="term" value="F:structural constituent of chromatin"/>
    <property type="evidence" value="ECO:0007669"/>
    <property type="project" value="InterPro"/>
</dbReference>
<dbReference type="PANTHER" id="PTHR11467">
    <property type="entry name" value="HISTONE H1"/>
    <property type="match status" value="1"/>
</dbReference>
<dbReference type="GO" id="GO:0045910">
    <property type="term" value="P:negative regulation of DNA recombination"/>
    <property type="evidence" value="ECO:0007669"/>
    <property type="project" value="TreeGrafter"/>
</dbReference>